<dbReference type="Pfam" id="PF03773">
    <property type="entry name" value="ArsP_1"/>
    <property type="match status" value="1"/>
</dbReference>
<keyword evidence="4 7" id="KW-0812">Transmembrane</keyword>
<feature type="transmembrane region" description="Helical" evidence="7">
    <location>
        <begin position="267"/>
        <end position="289"/>
    </location>
</feature>
<dbReference type="STRING" id="1618583.US75_C0010G0046"/>
<feature type="transmembrane region" description="Helical" evidence="7">
    <location>
        <begin position="301"/>
        <end position="326"/>
    </location>
</feature>
<dbReference type="AlphaFoldDB" id="A0A0G0IYJ9"/>
<proteinExistence type="inferred from homology"/>
<keyword evidence="3" id="KW-1003">Cell membrane</keyword>
<evidence type="ECO:0000256" key="4">
    <source>
        <dbReference type="ARBA" id="ARBA00022692"/>
    </source>
</evidence>
<dbReference type="PANTHER" id="PTHR42775">
    <property type="entry name" value="PERMEASE RV2963-RELATED"/>
    <property type="match status" value="1"/>
</dbReference>
<evidence type="ECO:0000256" key="5">
    <source>
        <dbReference type="ARBA" id="ARBA00022989"/>
    </source>
</evidence>
<feature type="transmembrane region" description="Helical" evidence="7">
    <location>
        <begin position="138"/>
        <end position="157"/>
    </location>
</feature>
<sequence>MDLFKPIRLLADFVTYRLINTTVGSYWGDTINFFIFDVIKIGLLLLVINYFMAIVRYYFPMEKVKDLLTKRRLFGLDYLFAAALGVITPFCSCSSIPLFIGFLGAGIPIGVTFAFLISSPLVNESSLYLFPAMFGMKVTVLYNIVGIGISILGGMLIDRLKVEKYVKPELLKFKSRKEVEEEHGGKKLALKQLVKYFWKDGWMITKEVFPYVILGVGIGALIHGFVPADLVEKYFANRSFWAVPLATLLGSPLYANSVSVIPVMEALVGKGVPMGTALAFMTAIVTISIPQAMILKKVMHWQLLAMFFGITIVGIIIIGYIFNLIIT</sequence>
<feature type="transmembrane region" description="Helical" evidence="7">
    <location>
        <begin position="96"/>
        <end position="117"/>
    </location>
</feature>
<evidence type="ECO:0000313" key="9">
    <source>
        <dbReference type="Proteomes" id="UP000034096"/>
    </source>
</evidence>
<dbReference type="EMBL" id="LBUE01000010">
    <property type="protein sequence ID" value="KKQ56100.1"/>
    <property type="molecule type" value="Genomic_DNA"/>
</dbReference>
<dbReference type="PANTHER" id="PTHR42775:SF2">
    <property type="entry name" value="PERMEASE"/>
    <property type="match status" value="1"/>
</dbReference>
<gene>
    <name evidence="8" type="ORF">US75_C0010G0046</name>
</gene>
<comment type="caution">
    <text evidence="8">The sequence shown here is derived from an EMBL/GenBank/DDBJ whole genome shotgun (WGS) entry which is preliminary data.</text>
</comment>
<feature type="transmembrane region" description="Helical" evidence="7">
    <location>
        <begin position="240"/>
        <end position="261"/>
    </location>
</feature>
<evidence type="ECO:0000256" key="7">
    <source>
        <dbReference type="SAM" id="Phobius"/>
    </source>
</evidence>
<evidence type="ECO:0000256" key="1">
    <source>
        <dbReference type="ARBA" id="ARBA00004651"/>
    </source>
</evidence>
<evidence type="ECO:0000256" key="3">
    <source>
        <dbReference type="ARBA" id="ARBA00022475"/>
    </source>
</evidence>
<organism evidence="8 9">
    <name type="scientific">Candidatus Woesebacteria bacterium GW2011_GWC1_38_13</name>
    <dbReference type="NCBI Taxonomy" id="1618583"/>
    <lineage>
        <taxon>Bacteria</taxon>
        <taxon>Candidatus Woeseibacteriota</taxon>
    </lineage>
</organism>
<comment type="similarity">
    <text evidence="2">Belongs to the UPF0718 family.</text>
</comment>
<keyword evidence="6 7" id="KW-0472">Membrane</keyword>
<name>A0A0G0IYJ9_9BACT</name>
<protein>
    <submittedName>
        <fullName evidence="8">Permease family protein</fullName>
    </submittedName>
</protein>
<feature type="transmembrane region" description="Helical" evidence="7">
    <location>
        <begin position="31"/>
        <end position="52"/>
    </location>
</feature>
<dbReference type="InterPro" id="IPR005524">
    <property type="entry name" value="DUF318"/>
</dbReference>
<keyword evidence="5 7" id="KW-1133">Transmembrane helix</keyword>
<evidence type="ECO:0000313" key="8">
    <source>
        <dbReference type="EMBL" id="KKQ56100.1"/>
    </source>
</evidence>
<comment type="subcellular location">
    <subcellularLocation>
        <location evidence="1">Cell membrane</location>
        <topology evidence="1">Multi-pass membrane protein</topology>
    </subcellularLocation>
</comment>
<feature type="transmembrane region" description="Helical" evidence="7">
    <location>
        <begin position="208"/>
        <end position="228"/>
    </location>
</feature>
<evidence type="ECO:0000256" key="2">
    <source>
        <dbReference type="ARBA" id="ARBA00006386"/>
    </source>
</evidence>
<dbReference type="GO" id="GO:0005886">
    <property type="term" value="C:plasma membrane"/>
    <property type="evidence" value="ECO:0007669"/>
    <property type="project" value="UniProtKB-SubCell"/>
</dbReference>
<accession>A0A0G0IYJ9</accession>
<dbReference type="InterPro" id="IPR053166">
    <property type="entry name" value="UPF0718_permease"/>
</dbReference>
<dbReference type="PATRIC" id="fig|1618583.3.peg.522"/>
<evidence type="ECO:0000256" key="6">
    <source>
        <dbReference type="ARBA" id="ARBA00023136"/>
    </source>
</evidence>
<reference evidence="8 9" key="1">
    <citation type="journal article" date="2015" name="Nature">
        <title>rRNA introns, odd ribosomes, and small enigmatic genomes across a large radiation of phyla.</title>
        <authorList>
            <person name="Brown C.T."/>
            <person name="Hug L.A."/>
            <person name="Thomas B.C."/>
            <person name="Sharon I."/>
            <person name="Castelle C.J."/>
            <person name="Singh A."/>
            <person name="Wilkins M.J."/>
            <person name="Williams K.H."/>
            <person name="Banfield J.F."/>
        </authorList>
    </citation>
    <scope>NUCLEOTIDE SEQUENCE [LARGE SCALE GENOMIC DNA]</scope>
</reference>
<dbReference type="Proteomes" id="UP000034096">
    <property type="component" value="Unassembled WGS sequence"/>
</dbReference>